<sequence>MGSGSCSCCPPSHEGSRLAQGHCAPHCPLVVGSLDPGDWGSSDSGFHQVWGCVPFPLQVGRQIAWGSCCS</sequence>
<protein>
    <submittedName>
        <fullName evidence="1">Uncharacterized protein</fullName>
    </submittedName>
</protein>
<organism evidence="1">
    <name type="scientific">Arundo donax</name>
    <name type="common">Giant reed</name>
    <name type="synonym">Donax arundinaceus</name>
    <dbReference type="NCBI Taxonomy" id="35708"/>
    <lineage>
        <taxon>Eukaryota</taxon>
        <taxon>Viridiplantae</taxon>
        <taxon>Streptophyta</taxon>
        <taxon>Embryophyta</taxon>
        <taxon>Tracheophyta</taxon>
        <taxon>Spermatophyta</taxon>
        <taxon>Magnoliopsida</taxon>
        <taxon>Liliopsida</taxon>
        <taxon>Poales</taxon>
        <taxon>Poaceae</taxon>
        <taxon>PACMAD clade</taxon>
        <taxon>Arundinoideae</taxon>
        <taxon>Arundineae</taxon>
        <taxon>Arundo</taxon>
    </lineage>
</organism>
<name>A0A0A8Z7W5_ARUDO</name>
<proteinExistence type="predicted"/>
<dbReference type="EMBL" id="GBRH01264137">
    <property type="protein sequence ID" value="JAD33758.1"/>
    <property type="molecule type" value="Transcribed_RNA"/>
</dbReference>
<evidence type="ECO:0000313" key="1">
    <source>
        <dbReference type="EMBL" id="JAD33758.1"/>
    </source>
</evidence>
<dbReference type="AlphaFoldDB" id="A0A0A8Z7W5"/>
<accession>A0A0A8Z7W5</accession>
<reference evidence="1" key="2">
    <citation type="journal article" date="2015" name="Data Brief">
        <title>Shoot transcriptome of the giant reed, Arundo donax.</title>
        <authorList>
            <person name="Barrero R.A."/>
            <person name="Guerrero F.D."/>
            <person name="Moolhuijzen P."/>
            <person name="Goolsby J.A."/>
            <person name="Tidwell J."/>
            <person name="Bellgard S.E."/>
            <person name="Bellgard M.I."/>
        </authorList>
    </citation>
    <scope>NUCLEOTIDE SEQUENCE</scope>
    <source>
        <tissue evidence="1">Shoot tissue taken approximately 20 cm above the soil surface</tissue>
    </source>
</reference>
<reference evidence="1" key="1">
    <citation type="submission" date="2014-09" db="EMBL/GenBank/DDBJ databases">
        <authorList>
            <person name="Magalhaes I.L.F."/>
            <person name="Oliveira U."/>
            <person name="Santos F.R."/>
            <person name="Vidigal T.H.D.A."/>
            <person name="Brescovit A.D."/>
            <person name="Santos A.J."/>
        </authorList>
    </citation>
    <scope>NUCLEOTIDE SEQUENCE</scope>
    <source>
        <tissue evidence="1">Shoot tissue taken approximately 20 cm above the soil surface</tissue>
    </source>
</reference>